<dbReference type="OrthoDB" id="9907290at2"/>
<proteinExistence type="predicted"/>
<keyword evidence="2" id="KW-1185">Reference proteome</keyword>
<gene>
    <name evidence="1" type="ORF">C1I99_13740</name>
</gene>
<name>A0A2W2DZQ2_9ACTN</name>
<reference evidence="1 2" key="1">
    <citation type="submission" date="2018-01" db="EMBL/GenBank/DDBJ databases">
        <title>Draft genome sequence of Salinispora sp. 13K206.</title>
        <authorList>
            <person name="Sahin N."/>
            <person name="Saygin H."/>
            <person name="Ay H."/>
        </authorList>
    </citation>
    <scope>NUCLEOTIDE SEQUENCE [LARGE SCALE GENOMIC DNA]</scope>
    <source>
        <strain evidence="1 2">13K206</strain>
    </source>
</reference>
<comment type="caution">
    <text evidence="1">The sequence shown here is derived from an EMBL/GenBank/DDBJ whole genome shotgun (WGS) entry which is preliminary data.</text>
</comment>
<dbReference type="RefSeq" id="WP_158554052.1">
    <property type="nucleotide sequence ID" value="NZ_POUB01000079.1"/>
</dbReference>
<protein>
    <submittedName>
        <fullName evidence="1">Uncharacterized protein</fullName>
    </submittedName>
</protein>
<feature type="non-terminal residue" evidence="1">
    <location>
        <position position="1"/>
    </location>
</feature>
<dbReference type="AlphaFoldDB" id="A0A2W2DZQ2"/>
<sequence>RKPTEPMLLDPTRCTCHQPVLIATFRAEQLVALELRHLRSNGCAYPAQPVDVDSWLLPW</sequence>
<accession>A0A2W2DZQ2</accession>
<evidence type="ECO:0000313" key="2">
    <source>
        <dbReference type="Proteomes" id="UP000248749"/>
    </source>
</evidence>
<evidence type="ECO:0000313" key="1">
    <source>
        <dbReference type="EMBL" id="PZF98243.1"/>
    </source>
</evidence>
<dbReference type="EMBL" id="POUB01000079">
    <property type="protein sequence ID" value="PZF98243.1"/>
    <property type="molecule type" value="Genomic_DNA"/>
</dbReference>
<dbReference type="Proteomes" id="UP000248749">
    <property type="component" value="Unassembled WGS sequence"/>
</dbReference>
<organism evidence="1 2">
    <name type="scientific">Micromonospora deserti</name>
    <dbReference type="NCBI Taxonomy" id="2070366"/>
    <lineage>
        <taxon>Bacteria</taxon>
        <taxon>Bacillati</taxon>
        <taxon>Actinomycetota</taxon>
        <taxon>Actinomycetes</taxon>
        <taxon>Micromonosporales</taxon>
        <taxon>Micromonosporaceae</taxon>
        <taxon>Micromonospora</taxon>
    </lineage>
</organism>